<evidence type="ECO:0000313" key="2">
    <source>
        <dbReference type="EMBL" id="MDN4166006.1"/>
    </source>
</evidence>
<accession>A0ABT8F6B0</accession>
<reference evidence="2" key="1">
    <citation type="submission" date="2023-06" db="EMBL/GenBank/DDBJ databases">
        <title>Cytophagales bacterium Strain LB-30, isolated from soil.</title>
        <authorList>
            <person name="Liu B."/>
        </authorList>
    </citation>
    <scope>NUCLEOTIDE SEQUENCE</scope>
    <source>
        <strain evidence="2">LB-30</strain>
    </source>
</reference>
<organism evidence="2 3">
    <name type="scientific">Shiella aurantiaca</name>
    <dbReference type="NCBI Taxonomy" id="3058365"/>
    <lineage>
        <taxon>Bacteria</taxon>
        <taxon>Pseudomonadati</taxon>
        <taxon>Bacteroidota</taxon>
        <taxon>Cytophagia</taxon>
        <taxon>Cytophagales</taxon>
        <taxon>Shiellaceae</taxon>
        <taxon>Shiella</taxon>
    </lineage>
</organism>
<proteinExistence type="predicted"/>
<sequence length="60" mass="6531">MKQFINKSGIGIALMLLALYFSLNSPDVIKGNLLAALSIALGAFSFHSLATQNDKNYKQE</sequence>
<keyword evidence="1" id="KW-0472">Membrane</keyword>
<dbReference type="EMBL" id="JAUHJS010000005">
    <property type="protein sequence ID" value="MDN4166006.1"/>
    <property type="molecule type" value="Genomic_DNA"/>
</dbReference>
<feature type="transmembrane region" description="Helical" evidence="1">
    <location>
        <begin position="29"/>
        <end position="50"/>
    </location>
</feature>
<comment type="caution">
    <text evidence="2">The sequence shown here is derived from an EMBL/GenBank/DDBJ whole genome shotgun (WGS) entry which is preliminary data.</text>
</comment>
<protein>
    <submittedName>
        <fullName evidence="2">Uncharacterized protein</fullName>
    </submittedName>
</protein>
<keyword evidence="1" id="KW-0812">Transmembrane</keyword>
<gene>
    <name evidence="2" type="ORF">QWY31_10870</name>
</gene>
<keyword evidence="1" id="KW-1133">Transmembrane helix</keyword>
<evidence type="ECO:0000313" key="3">
    <source>
        <dbReference type="Proteomes" id="UP001168552"/>
    </source>
</evidence>
<evidence type="ECO:0000256" key="1">
    <source>
        <dbReference type="SAM" id="Phobius"/>
    </source>
</evidence>
<dbReference type="Proteomes" id="UP001168552">
    <property type="component" value="Unassembled WGS sequence"/>
</dbReference>
<name>A0ABT8F6B0_9BACT</name>
<keyword evidence="3" id="KW-1185">Reference proteome</keyword>
<feature type="transmembrane region" description="Helical" evidence="1">
    <location>
        <begin position="7"/>
        <end position="23"/>
    </location>
</feature>
<dbReference type="RefSeq" id="WP_320004541.1">
    <property type="nucleotide sequence ID" value="NZ_JAUHJS010000005.1"/>
</dbReference>